<protein>
    <submittedName>
        <fullName evidence="2">Prepilin-type N-terminal cleavage/methylation domain-containing protein</fullName>
    </submittedName>
</protein>
<comment type="caution">
    <text evidence="2">The sequence shown here is derived from an EMBL/GenBank/DDBJ whole genome shotgun (WGS) entry which is preliminary data.</text>
</comment>
<sequence>MNRHPFKSRRARRGQRGFTLITVLIAIFLFGFGLLAILRSLGNVTGGATQNQIVATTATISNGFWGVVQANPSIVTSSALLSGGTAVTFTSANITSAPAALQPWLYSLTDTSSNGLPSGTAKIETWKDPVTGAACSASACAITLTLTWASSKTTTRTQVFYYQLGL</sequence>
<dbReference type="AlphaFoldDB" id="A0A9X2C3M9"/>
<feature type="transmembrane region" description="Helical" evidence="1">
    <location>
        <begin position="20"/>
        <end position="42"/>
    </location>
</feature>
<keyword evidence="1" id="KW-1133">Transmembrane helix</keyword>
<dbReference type="EMBL" id="JAJLJH010000009">
    <property type="protein sequence ID" value="MCK9688504.1"/>
    <property type="molecule type" value="Genomic_DNA"/>
</dbReference>
<keyword evidence="3" id="KW-1185">Reference proteome</keyword>
<dbReference type="Pfam" id="PF07963">
    <property type="entry name" value="N_methyl"/>
    <property type="match status" value="1"/>
</dbReference>
<evidence type="ECO:0000256" key="1">
    <source>
        <dbReference type="SAM" id="Phobius"/>
    </source>
</evidence>
<keyword evidence="1" id="KW-0812">Transmembrane</keyword>
<proteinExistence type="predicted"/>
<gene>
    <name evidence="2" type="ORF">LPC04_22575</name>
</gene>
<accession>A0A9X2C3M9</accession>
<organism evidence="2 3">
    <name type="scientific">Scleromatobacter humisilvae</name>
    <dbReference type="NCBI Taxonomy" id="2897159"/>
    <lineage>
        <taxon>Bacteria</taxon>
        <taxon>Pseudomonadati</taxon>
        <taxon>Pseudomonadota</taxon>
        <taxon>Betaproteobacteria</taxon>
        <taxon>Burkholderiales</taxon>
        <taxon>Sphaerotilaceae</taxon>
        <taxon>Scleromatobacter</taxon>
    </lineage>
</organism>
<reference evidence="2" key="1">
    <citation type="submission" date="2021-11" db="EMBL/GenBank/DDBJ databases">
        <title>BS-T2-15 a new species belonging to the Comamonadaceae family isolated from the soil of a French oak forest.</title>
        <authorList>
            <person name="Mieszkin S."/>
            <person name="Alain K."/>
        </authorList>
    </citation>
    <scope>NUCLEOTIDE SEQUENCE</scope>
    <source>
        <strain evidence="2">BS-T2-15</strain>
    </source>
</reference>
<dbReference type="Proteomes" id="UP001139353">
    <property type="component" value="Unassembled WGS sequence"/>
</dbReference>
<keyword evidence="1" id="KW-0472">Membrane</keyword>
<evidence type="ECO:0000313" key="2">
    <source>
        <dbReference type="EMBL" id="MCK9688504.1"/>
    </source>
</evidence>
<evidence type="ECO:0000313" key="3">
    <source>
        <dbReference type="Proteomes" id="UP001139353"/>
    </source>
</evidence>
<dbReference type="InterPro" id="IPR012902">
    <property type="entry name" value="N_methyl_site"/>
</dbReference>
<name>A0A9X2C3M9_9BURK</name>
<dbReference type="RefSeq" id="WP_275684553.1">
    <property type="nucleotide sequence ID" value="NZ_JAJLJH010000009.1"/>
</dbReference>